<dbReference type="AlphaFoldDB" id="A0A2V1K9D2"/>
<dbReference type="GO" id="GO:0006865">
    <property type="term" value="P:amino acid transport"/>
    <property type="evidence" value="ECO:0007669"/>
    <property type="project" value="TreeGrafter"/>
</dbReference>
<keyword evidence="11" id="KW-1185">Reference proteome</keyword>
<reference evidence="11" key="1">
    <citation type="submission" date="2018-05" db="EMBL/GenBank/DDBJ databases">
        <authorList>
            <person name="Li Y."/>
        </authorList>
    </citation>
    <scope>NUCLEOTIDE SEQUENCE [LARGE SCALE GENOMIC DNA]</scope>
    <source>
        <strain evidence="11">sk1b4</strain>
    </source>
</reference>
<gene>
    <name evidence="10" type="ORF">DD236_00325</name>
</gene>
<evidence type="ECO:0000256" key="6">
    <source>
        <dbReference type="ARBA" id="ARBA00023136"/>
    </source>
</evidence>
<comment type="caution">
    <text evidence="10">The sequence shown here is derived from an EMBL/GenBank/DDBJ whole genome shotgun (WGS) entry which is preliminary data.</text>
</comment>
<dbReference type="PANTHER" id="PTHR30614:SF21">
    <property type="entry name" value="AMINO ACID ABC TRANSPORTER PERMEASE"/>
    <property type="match status" value="1"/>
</dbReference>
<dbReference type="InterPro" id="IPR010065">
    <property type="entry name" value="AA_ABC_transptr_permease_3TM"/>
</dbReference>
<evidence type="ECO:0000313" key="11">
    <source>
        <dbReference type="Proteomes" id="UP000245283"/>
    </source>
</evidence>
<evidence type="ECO:0000313" key="10">
    <source>
        <dbReference type="EMBL" id="PWF26900.1"/>
    </source>
</evidence>
<feature type="transmembrane region" description="Helical" evidence="7">
    <location>
        <begin position="62"/>
        <end position="91"/>
    </location>
</feature>
<evidence type="ECO:0000256" key="7">
    <source>
        <dbReference type="RuleBase" id="RU363032"/>
    </source>
</evidence>
<evidence type="ECO:0000256" key="8">
    <source>
        <dbReference type="SAM" id="MobiDB-lite"/>
    </source>
</evidence>
<keyword evidence="5 7" id="KW-1133">Transmembrane helix</keyword>
<dbReference type="Pfam" id="PF00528">
    <property type="entry name" value="BPD_transp_1"/>
    <property type="match status" value="1"/>
</dbReference>
<dbReference type="GO" id="GO:0022857">
    <property type="term" value="F:transmembrane transporter activity"/>
    <property type="evidence" value="ECO:0007669"/>
    <property type="project" value="InterPro"/>
</dbReference>
<dbReference type="EMBL" id="QETB01000001">
    <property type="protein sequence ID" value="PWF26900.1"/>
    <property type="molecule type" value="Genomic_DNA"/>
</dbReference>
<dbReference type="GO" id="GO:0043190">
    <property type="term" value="C:ATP-binding cassette (ABC) transporter complex"/>
    <property type="evidence" value="ECO:0007669"/>
    <property type="project" value="InterPro"/>
</dbReference>
<dbReference type="Proteomes" id="UP000245283">
    <property type="component" value="Unassembled WGS sequence"/>
</dbReference>
<evidence type="ECO:0000256" key="3">
    <source>
        <dbReference type="ARBA" id="ARBA00022475"/>
    </source>
</evidence>
<feature type="region of interest" description="Disordered" evidence="8">
    <location>
        <begin position="272"/>
        <end position="309"/>
    </location>
</feature>
<organism evidence="10 11">
    <name type="scientific">Ancrocorticia populi</name>
    <dbReference type="NCBI Taxonomy" id="2175228"/>
    <lineage>
        <taxon>Bacteria</taxon>
        <taxon>Bacillati</taxon>
        <taxon>Actinomycetota</taxon>
        <taxon>Actinomycetes</taxon>
        <taxon>Actinomycetales</taxon>
        <taxon>Actinomycetaceae</taxon>
        <taxon>Ancrocorticia</taxon>
    </lineage>
</organism>
<evidence type="ECO:0000256" key="2">
    <source>
        <dbReference type="ARBA" id="ARBA00022448"/>
    </source>
</evidence>
<feature type="transmembrane region" description="Helical" evidence="7">
    <location>
        <begin position="238"/>
        <end position="256"/>
    </location>
</feature>
<evidence type="ECO:0000259" key="9">
    <source>
        <dbReference type="PROSITE" id="PS50928"/>
    </source>
</evidence>
<evidence type="ECO:0000256" key="4">
    <source>
        <dbReference type="ARBA" id="ARBA00022692"/>
    </source>
</evidence>
<keyword evidence="4 7" id="KW-0812">Transmembrane</keyword>
<feature type="domain" description="ABC transmembrane type-1" evidence="9">
    <location>
        <begin position="70"/>
        <end position="260"/>
    </location>
</feature>
<feature type="transmembrane region" description="Helical" evidence="7">
    <location>
        <begin position="112"/>
        <end position="133"/>
    </location>
</feature>
<evidence type="ECO:0000256" key="1">
    <source>
        <dbReference type="ARBA" id="ARBA00004651"/>
    </source>
</evidence>
<dbReference type="PROSITE" id="PS50928">
    <property type="entry name" value="ABC_TM1"/>
    <property type="match status" value="1"/>
</dbReference>
<proteinExistence type="inferred from homology"/>
<dbReference type="OrthoDB" id="3181282at2"/>
<accession>A0A2V1K9D2</accession>
<keyword evidence="3" id="KW-1003">Cell membrane</keyword>
<name>A0A2V1K9D2_9ACTO</name>
<comment type="similarity">
    <text evidence="7">Belongs to the binding-protein-dependent transport system permease family.</text>
</comment>
<feature type="transmembrane region" description="Helical" evidence="7">
    <location>
        <begin position="185"/>
        <end position="210"/>
    </location>
</feature>
<keyword evidence="2 7" id="KW-0813">Transport</keyword>
<dbReference type="RefSeq" id="WP_109092401.1">
    <property type="nucleotide sequence ID" value="NZ_QETB01000001.1"/>
</dbReference>
<dbReference type="CDD" id="cd06261">
    <property type="entry name" value="TM_PBP2"/>
    <property type="match status" value="1"/>
</dbReference>
<evidence type="ECO:0000256" key="5">
    <source>
        <dbReference type="ARBA" id="ARBA00022989"/>
    </source>
</evidence>
<protein>
    <recommendedName>
        <fullName evidence="9">ABC transmembrane type-1 domain-containing protein</fullName>
    </recommendedName>
</protein>
<feature type="transmembrane region" description="Helical" evidence="7">
    <location>
        <begin position="21"/>
        <end position="42"/>
    </location>
</feature>
<dbReference type="SUPFAM" id="SSF161098">
    <property type="entry name" value="MetI-like"/>
    <property type="match status" value="1"/>
</dbReference>
<dbReference type="Gene3D" id="1.10.3720.10">
    <property type="entry name" value="MetI-like"/>
    <property type="match status" value="1"/>
</dbReference>
<dbReference type="InterPro" id="IPR000515">
    <property type="entry name" value="MetI-like"/>
</dbReference>
<dbReference type="NCBIfam" id="TIGR01726">
    <property type="entry name" value="HEQRo_perm_3TM"/>
    <property type="match status" value="1"/>
</dbReference>
<dbReference type="PANTHER" id="PTHR30614">
    <property type="entry name" value="MEMBRANE COMPONENT OF AMINO ACID ABC TRANSPORTER"/>
    <property type="match status" value="1"/>
</dbReference>
<feature type="transmembrane region" description="Helical" evidence="7">
    <location>
        <begin position="139"/>
        <end position="164"/>
    </location>
</feature>
<keyword evidence="6 7" id="KW-0472">Membrane</keyword>
<dbReference type="InterPro" id="IPR035906">
    <property type="entry name" value="MetI-like_sf"/>
</dbReference>
<sequence length="309" mass="33263">MSRTISDFFDEPGPIARRRTNIITAVGLAIFIGVIAWIGYMLADKGQFAAEKWTPFLETSTWTTYFIPGILGTLKAAALAIVFSNALGLILGIMRLARNRLIRIVGGTLVEFFRAVPVLVLMLFFYFMFAAALDNPADAPFWGVVCGLTMYNGAVIAELVASGVKSLPSGQSEAGLALGMTSGRTLVSILLPQGLIAMMPSMVAQLVVILKDTALGYTITYFELLNRAKTFGSAYQNYLPALFVAAVMFIIVNILLGQLARILSRKLESATGLTAPEQQGDPEEDLALSEMNADITPPMKDLSAAKAAH</sequence>
<comment type="subcellular location">
    <subcellularLocation>
        <location evidence="1 7">Cell membrane</location>
        <topology evidence="1 7">Multi-pass membrane protein</topology>
    </subcellularLocation>
</comment>
<dbReference type="InterPro" id="IPR043429">
    <property type="entry name" value="ArtM/GltK/GlnP/TcyL/YhdX-like"/>
</dbReference>